<protein>
    <submittedName>
        <fullName evidence="2 4">Uncharacterized protein</fullName>
    </submittedName>
</protein>
<proteinExistence type="predicted"/>
<evidence type="ECO:0000313" key="3">
    <source>
        <dbReference type="Proteomes" id="UP000492820"/>
    </source>
</evidence>
<reference evidence="2" key="2">
    <citation type="submission" date="2014-06" db="EMBL/GenBank/DDBJ databases">
        <authorList>
            <person name="Aslett M."/>
        </authorList>
    </citation>
    <scope>NUCLEOTIDE SEQUENCE</scope>
</reference>
<dbReference type="AlphaFoldDB" id="A0A068W6X3"/>
<dbReference type="WBParaSite" id="EgrG_000757400">
    <property type="protein sequence ID" value="EgrG_000757400"/>
    <property type="gene ID" value="EgrG_000757400"/>
</dbReference>
<gene>
    <name evidence="2" type="ORF">EgrG_000757400</name>
</gene>
<evidence type="ECO:0000313" key="4">
    <source>
        <dbReference type="WBParaSite" id="EgrG_000757400"/>
    </source>
</evidence>
<name>A0A068W6X3_ECHGR</name>
<feature type="region of interest" description="Disordered" evidence="1">
    <location>
        <begin position="1"/>
        <end position="21"/>
    </location>
</feature>
<reference evidence="4" key="3">
    <citation type="submission" date="2020-10" db="UniProtKB">
        <authorList>
            <consortium name="WormBaseParasite"/>
        </authorList>
    </citation>
    <scope>IDENTIFICATION</scope>
</reference>
<evidence type="ECO:0000313" key="2">
    <source>
        <dbReference type="EMBL" id="CDS15175.1"/>
    </source>
</evidence>
<reference evidence="2 3" key="1">
    <citation type="journal article" date="2013" name="Nature">
        <title>The genomes of four tapeworm species reveal adaptations to parasitism.</title>
        <authorList>
            <person name="Tsai I.J."/>
            <person name="Zarowiecki M."/>
            <person name="Holroyd N."/>
            <person name="Garciarrubio A."/>
            <person name="Sanchez-Flores A."/>
            <person name="Brooks K.L."/>
            <person name="Tracey A."/>
            <person name="Bobes R.J."/>
            <person name="Fragoso G."/>
            <person name="Sciutto E."/>
            <person name="Aslett M."/>
            <person name="Beasley H."/>
            <person name="Bennett H.M."/>
            <person name="Cai J."/>
            <person name="Camicia F."/>
            <person name="Clark R."/>
            <person name="Cucher M."/>
            <person name="De Silva N."/>
            <person name="Day T.A."/>
            <person name="Deplazes P."/>
            <person name="Estrada K."/>
            <person name="Fernandez C."/>
            <person name="Holland P.W."/>
            <person name="Hou J."/>
            <person name="Hu S."/>
            <person name="Huckvale T."/>
            <person name="Hung S.S."/>
            <person name="Kamenetzky L."/>
            <person name="Keane J.A."/>
            <person name="Kiss F."/>
            <person name="Koziol U."/>
            <person name="Lambert O."/>
            <person name="Liu K."/>
            <person name="Luo X."/>
            <person name="Luo Y."/>
            <person name="Macchiaroli N."/>
            <person name="Nichol S."/>
            <person name="Paps J."/>
            <person name="Parkinson J."/>
            <person name="Pouchkina-Stantcheva N."/>
            <person name="Riddiford N."/>
            <person name="Rosenzvit M."/>
            <person name="Salinas G."/>
            <person name="Wasmuth J.D."/>
            <person name="Zamanian M."/>
            <person name="Zheng Y."/>
            <person name="Cai X."/>
            <person name="Soberon X."/>
            <person name="Olson P.D."/>
            <person name="Laclette J.P."/>
            <person name="Brehm K."/>
            <person name="Berriman M."/>
            <person name="Garciarrubio A."/>
            <person name="Bobes R.J."/>
            <person name="Fragoso G."/>
            <person name="Sanchez-Flores A."/>
            <person name="Estrada K."/>
            <person name="Cevallos M.A."/>
            <person name="Morett E."/>
            <person name="Gonzalez V."/>
            <person name="Portillo T."/>
            <person name="Ochoa-Leyva A."/>
            <person name="Jose M.V."/>
            <person name="Sciutto E."/>
            <person name="Landa A."/>
            <person name="Jimenez L."/>
            <person name="Valdes V."/>
            <person name="Carrero J.C."/>
            <person name="Larralde C."/>
            <person name="Morales-Montor J."/>
            <person name="Limon-Lason J."/>
            <person name="Soberon X."/>
            <person name="Laclette J.P."/>
        </authorList>
    </citation>
    <scope>NUCLEOTIDE SEQUENCE [LARGE SCALE GENOMIC DNA]</scope>
</reference>
<dbReference type="Proteomes" id="UP000492820">
    <property type="component" value="Unassembled WGS sequence"/>
</dbReference>
<organism evidence="2">
    <name type="scientific">Echinococcus granulosus</name>
    <name type="common">Hydatid tapeworm</name>
    <dbReference type="NCBI Taxonomy" id="6210"/>
    <lineage>
        <taxon>Eukaryota</taxon>
        <taxon>Metazoa</taxon>
        <taxon>Spiralia</taxon>
        <taxon>Lophotrochozoa</taxon>
        <taxon>Platyhelminthes</taxon>
        <taxon>Cestoda</taxon>
        <taxon>Eucestoda</taxon>
        <taxon>Cyclophyllidea</taxon>
        <taxon>Taeniidae</taxon>
        <taxon>Echinococcus</taxon>
        <taxon>Echinococcus granulosus group</taxon>
    </lineage>
</organism>
<evidence type="ECO:0000256" key="1">
    <source>
        <dbReference type="SAM" id="MobiDB-lite"/>
    </source>
</evidence>
<accession>A0A068W6X3</accession>
<sequence length="79" mass="8859">MGWNTTMSVDVSHPSTNTPRLSDSAWVTEFCRQEANFLRNLLFWGIHPSISTRRQFPKETKGVLSNSLAALSPDPCGKH</sequence>
<dbReference type="EMBL" id="LK028576">
    <property type="protein sequence ID" value="CDS15175.1"/>
    <property type="molecule type" value="Genomic_DNA"/>
</dbReference>